<evidence type="ECO:0000256" key="4">
    <source>
        <dbReference type="ARBA" id="ARBA00023159"/>
    </source>
</evidence>
<dbReference type="Proteomes" id="UP000198937">
    <property type="component" value="Unassembled WGS sequence"/>
</dbReference>
<organism evidence="7 8">
    <name type="scientific">Micromonospora yangpuensis</name>
    <dbReference type="NCBI Taxonomy" id="683228"/>
    <lineage>
        <taxon>Bacteria</taxon>
        <taxon>Bacillati</taxon>
        <taxon>Actinomycetota</taxon>
        <taxon>Actinomycetes</taxon>
        <taxon>Micromonosporales</taxon>
        <taxon>Micromonosporaceae</taxon>
        <taxon>Micromonospora</taxon>
    </lineage>
</organism>
<keyword evidence="8" id="KW-1185">Reference proteome</keyword>
<dbReference type="InterPro" id="IPR017685">
    <property type="entry name" value="ArgP"/>
</dbReference>
<evidence type="ECO:0000313" key="8">
    <source>
        <dbReference type="Proteomes" id="UP000198937"/>
    </source>
</evidence>
<dbReference type="InterPro" id="IPR005119">
    <property type="entry name" value="LysR_subst-bd"/>
</dbReference>
<evidence type="ECO:0000256" key="5">
    <source>
        <dbReference type="ARBA" id="ARBA00023163"/>
    </source>
</evidence>
<dbReference type="NCBIfam" id="NF009888">
    <property type="entry name" value="PRK13348.1"/>
    <property type="match status" value="1"/>
</dbReference>
<dbReference type="Gene3D" id="3.40.190.290">
    <property type="match status" value="1"/>
</dbReference>
<dbReference type="GO" id="GO:0003700">
    <property type="term" value="F:DNA-binding transcription factor activity"/>
    <property type="evidence" value="ECO:0007669"/>
    <property type="project" value="InterPro"/>
</dbReference>
<dbReference type="InterPro" id="IPR036390">
    <property type="entry name" value="WH_DNA-bd_sf"/>
</dbReference>
<evidence type="ECO:0000256" key="2">
    <source>
        <dbReference type="ARBA" id="ARBA00023015"/>
    </source>
</evidence>
<dbReference type="PANTHER" id="PTHR30579:SF2">
    <property type="entry name" value="HTH-TYPE TRANSCRIPTIONAL REGULATOR ARGP"/>
    <property type="match status" value="1"/>
</dbReference>
<evidence type="ECO:0000256" key="3">
    <source>
        <dbReference type="ARBA" id="ARBA00023125"/>
    </source>
</evidence>
<dbReference type="NCBIfam" id="NF002964">
    <property type="entry name" value="PRK03635.1"/>
    <property type="match status" value="1"/>
</dbReference>
<dbReference type="InterPro" id="IPR000847">
    <property type="entry name" value="LysR_HTH_N"/>
</dbReference>
<dbReference type="OrthoDB" id="3252676at2"/>
<evidence type="ECO:0000256" key="1">
    <source>
        <dbReference type="ARBA" id="ARBA00009437"/>
    </source>
</evidence>
<name>A0A1C6U5Y6_9ACTN</name>
<keyword evidence="5" id="KW-0804">Transcription</keyword>
<dbReference type="Pfam" id="PF00126">
    <property type="entry name" value="HTH_1"/>
    <property type="match status" value="1"/>
</dbReference>
<dbReference type="SUPFAM" id="SSF46785">
    <property type="entry name" value="Winged helix' DNA-binding domain"/>
    <property type="match status" value="1"/>
</dbReference>
<sequence length="311" mass="33279">MERLDATQLRTLAAVVAEGSFEAAAQTLHVSQSAVSQRIQALEATVGQVLVRRSRPCRATTAGQPLLRLAGQLLLLEREALTEARGPLTGTPHAPGAPVRTRVAVVANADSLATWFVTALARLPAELAVSFDIRQDDQEHTAELLRDGSVMAGVTAQRVAVQGCRVRPLGAMRYLALAAPAAAAHWFPDGLTVPAPPAAALALAVAPVVVFDRRDRVQHRFIRSLVGRDLDPPVHYVPSVPAFSEAIRRGLGWGLVPEQIAHADLASGACVDLTPGRYVDVPLYWQHWRLDSPVLDTLTDAVRSAAADALR</sequence>
<gene>
    <name evidence="7" type="ORF">GA0070617_1202</name>
</gene>
<dbReference type="AlphaFoldDB" id="A0A1C6U5Y6"/>
<keyword evidence="2" id="KW-0805">Transcription regulation</keyword>
<keyword evidence="4" id="KW-0010">Activator</keyword>
<dbReference type="PRINTS" id="PR00039">
    <property type="entry name" value="HTHLYSR"/>
</dbReference>
<dbReference type="SUPFAM" id="SSF53850">
    <property type="entry name" value="Periplasmic binding protein-like II"/>
    <property type="match status" value="1"/>
</dbReference>
<accession>A0A1C6U5Y6</accession>
<dbReference type="InterPro" id="IPR050176">
    <property type="entry name" value="LTTR"/>
</dbReference>
<dbReference type="PANTHER" id="PTHR30579">
    <property type="entry name" value="TRANSCRIPTIONAL REGULATOR"/>
    <property type="match status" value="1"/>
</dbReference>
<dbReference type="Pfam" id="PF03466">
    <property type="entry name" value="LysR_substrate"/>
    <property type="match status" value="1"/>
</dbReference>
<dbReference type="NCBIfam" id="TIGR03298">
    <property type="entry name" value="argP"/>
    <property type="match status" value="1"/>
</dbReference>
<dbReference type="STRING" id="683228.GA0070617_1202"/>
<dbReference type="EMBL" id="FMIA01000002">
    <property type="protein sequence ID" value="SCL49505.1"/>
    <property type="molecule type" value="Genomic_DNA"/>
</dbReference>
<reference evidence="7 8" key="1">
    <citation type="submission" date="2016-06" db="EMBL/GenBank/DDBJ databases">
        <authorList>
            <person name="Kjaerup R.B."/>
            <person name="Dalgaard T.S."/>
            <person name="Juul-Madsen H.R."/>
        </authorList>
    </citation>
    <scope>NUCLEOTIDE SEQUENCE [LARGE SCALE GENOMIC DNA]</scope>
    <source>
        <strain evidence="7 8">DSM 45577</strain>
    </source>
</reference>
<feature type="domain" description="HTH lysR-type" evidence="6">
    <location>
        <begin position="4"/>
        <end position="60"/>
    </location>
</feature>
<protein>
    <submittedName>
        <fullName evidence="7">Transcriptional regulator, LysR family</fullName>
    </submittedName>
</protein>
<proteinExistence type="inferred from homology"/>
<comment type="similarity">
    <text evidence="1">Belongs to the LysR transcriptional regulatory family.</text>
</comment>
<dbReference type="RefSeq" id="WP_091434691.1">
    <property type="nucleotide sequence ID" value="NZ_BMMJ01000001.1"/>
</dbReference>
<evidence type="ECO:0000259" key="6">
    <source>
        <dbReference type="PROSITE" id="PS50931"/>
    </source>
</evidence>
<dbReference type="InterPro" id="IPR036388">
    <property type="entry name" value="WH-like_DNA-bd_sf"/>
</dbReference>
<evidence type="ECO:0000313" key="7">
    <source>
        <dbReference type="EMBL" id="SCL49505.1"/>
    </source>
</evidence>
<keyword evidence="3" id="KW-0238">DNA-binding</keyword>
<dbReference type="GO" id="GO:0003677">
    <property type="term" value="F:DNA binding"/>
    <property type="evidence" value="ECO:0007669"/>
    <property type="project" value="UniProtKB-KW"/>
</dbReference>
<dbReference type="PROSITE" id="PS50931">
    <property type="entry name" value="HTH_LYSR"/>
    <property type="match status" value="1"/>
</dbReference>
<dbReference type="Gene3D" id="1.10.10.10">
    <property type="entry name" value="Winged helix-like DNA-binding domain superfamily/Winged helix DNA-binding domain"/>
    <property type="match status" value="1"/>
</dbReference>